<dbReference type="Pfam" id="PF00085">
    <property type="entry name" value="Thioredoxin"/>
    <property type="match status" value="1"/>
</dbReference>
<keyword evidence="1" id="KW-0813">Transport</keyword>
<dbReference type="PANTHER" id="PTHR45663">
    <property type="entry name" value="GEO12009P1"/>
    <property type="match status" value="1"/>
</dbReference>
<evidence type="ECO:0000256" key="1">
    <source>
        <dbReference type="ARBA" id="ARBA00022448"/>
    </source>
</evidence>
<dbReference type="GO" id="GO:0015035">
    <property type="term" value="F:protein-disulfide reductase activity"/>
    <property type="evidence" value="ECO:0007669"/>
    <property type="project" value="InterPro"/>
</dbReference>
<dbReference type="PROSITE" id="PS51352">
    <property type="entry name" value="THIOREDOXIN_2"/>
    <property type="match status" value="1"/>
</dbReference>
<feature type="disulfide bond" description="Redox-active" evidence="6">
    <location>
        <begin position="14"/>
        <end position="17"/>
    </location>
</feature>
<evidence type="ECO:0000313" key="9">
    <source>
        <dbReference type="Proteomes" id="UP001143747"/>
    </source>
</evidence>
<dbReference type="RefSeq" id="WP_274924151.1">
    <property type="nucleotide sequence ID" value="NZ_JAKELO010000002.1"/>
</dbReference>
<keyword evidence="3 6" id="KW-1015">Disulfide bond</keyword>
<dbReference type="Gene3D" id="3.40.30.10">
    <property type="entry name" value="Glutaredoxin"/>
    <property type="match status" value="1"/>
</dbReference>
<dbReference type="SUPFAM" id="SSF52833">
    <property type="entry name" value="Thioredoxin-like"/>
    <property type="match status" value="1"/>
</dbReference>
<protein>
    <submittedName>
        <fullName evidence="8">Thioredoxin domain-containing protein</fullName>
    </submittedName>
</protein>
<dbReference type="PANTHER" id="PTHR45663:SF11">
    <property type="entry name" value="GEO12009P1"/>
    <property type="match status" value="1"/>
</dbReference>
<evidence type="ECO:0000313" key="8">
    <source>
        <dbReference type="EMBL" id="MDE4907501.1"/>
    </source>
</evidence>
<dbReference type="AlphaFoldDB" id="A0A9Q4KS52"/>
<dbReference type="CDD" id="cd02947">
    <property type="entry name" value="TRX_family"/>
    <property type="match status" value="1"/>
</dbReference>
<keyword evidence="4 6" id="KW-0676">Redox-active center</keyword>
<feature type="active site" description="Nucleophile" evidence="5">
    <location>
        <position position="17"/>
    </location>
</feature>
<dbReference type="InterPro" id="IPR013766">
    <property type="entry name" value="Thioredoxin_domain"/>
</dbReference>
<keyword evidence="9" id="KW-1185">Reference proteome</keyword>
<dbReference type="InterPro" id="IPR036249">
    <property type="entry name" value="Thioredoxin-like_sf"/>
</dbReference>
<feature type="site" description="Contributes to redox potential value" evidence="5">
    <location>
        <position position="15"/>
    </location>
</feature>
<name>A0A9Q4KS52_9EURY</name>
<dbReference type="InterPro" id="IPR005746">
    <property type="entry name" value="Thioredoxin"/>
</dbReference>
<gene>
    <name evidence="8" type="ORF">L0665_02560</name>
</gene>
<proteinExistence type="predicted"/>
<accession>A0A9Q4KS52</accession>
<feature type="domain" description="Thioredoxin" evidence="7">
    <location>
        <begin position="1"/>
        <end position="90"/>
    </location>
</feature>
<feature type="active site" description="Nucleophile" evidence="5">
    <location>
        <position position="14"/>
    </location>
</feature>
<dbReference type="PIRSF" id="PIRSF000077">
    <property type="entry name" value="Thioredoxin"/>
    <property type="match status" value="1"/>
</dbReference>
<dbReference type="Proteomes" id="UP001143747">
    <property type="component" value="Unassembled WGS sequence"/>
</dbReference>
<sequence>MAKPVLMDFFAVWCGPCKLQTPELEKLKEMMGDSVEIKKIDVDDNLDLAQKYGIMVVPTLIIEKDGVVKERLEGVTPADALMRMLEPLTE</sequence>
<comment type="caution">
    <text evidence="8">The sequence shown here is derived from an EMBL/GenBank/DDBJ whole genome shotgun (WGS) entry which is preliminary data.</text>
</comment>
<evidence type="ECO:0000256" key="5">
    <source>
        <dbReference type="PIRSR" id="PIRSR000077-1"/>
    </source>
</evidence>
<feature type="site" description="Contributes to redox potential value" evidence="5">
    <location>
        <position position="16"/>
    </location>
</feature>
<evidence type="ECO:0000256" key="3">
    <source>
        <dbReference type="ARBA" id="ARBA00023157"/>
    </source>
</evidence>
<keyword evidence="2" id="KW-0249">Electron transport</keyword>
<organism evidence="8 9">
    <name type="scientific">Methanogenium marinum</name>
    <dbReference type="NCBI Taxonomy" id="348610"/>
    <lineage>
        <taxon>Archaea</taxon>
        <taxon>Methanobacteriati</taxon>
        <taxon>Methanobacteriota</taxon>
        <taxon>Stenosarchaea group</taxon>
        <taxon>Methanomicrobia</taxon>
        <taxon>Methanomicrobiales</taxon>
        <taxon>Methanomicrobiaceae</taxon>
        <taxon>Methanogenium</taxon>
    </lineage>
</organism>
<dbReference type="PRINTS" id="PR00421">
    <property type="entry name" value="THIOREDOXIN"/>
</dbReference>
<feature type="site" description="Deprotonates C-terminal active site Cys" evidence="5">
    <location>
        <position position="8"/>
    </location>
</feature>
<dbReference type="PROSITE" id="PS00194">
    <property type="entry name" value="THIOREDOXIN_1"/>
    <property type="match status" value="1"/>
</dbReference>
<reference evidence="8" key="1">
    <citation type="submission" date="2022-01" db="EMBL/GenBank/DDBJ databases">
        <title>Draft genome of Methanogenium marinum DSM 15558.</title>
        <authorList>
            <person name="Chen S.-C."/>
            <person name="You Y.-T."/>
        </authorList>
    </citation>
    <scope>NUCLEOTIDE SEQUENCE</scope>
    <source>
        <strain evidence="8">DSM 15558</strain>
    </source>
</reference>
<evidence type="ECO:0000256" key="4">
    <source>
        <dbReference type="ARBA" id="ARBA00023284"/>
    </source>
</evidence>
<evidence type="ECO:0000256" key="6">
    <source>
        <dbReference type="PIRSR" id="PIRSR000077-4"/>
    </source>
</evidence>
<evidence type="ECO:0000259" key="7">
    <source>
        <dbReference type="PROSITE" id="PS51352"/>
    </source>
</evidence>
<evidence type="ECO:0000256" key="2">
    <source>
        <dbReference type="ARBA" id="ARBA00022982"/>
    </source>
</evidence>
<dbReference type="InterPro" id="IPR017937">
    <property type="entry name" value="Thioredoxin_CS"/>
</dbReference>
<dbReference type="EMBL" id="JAKELO010000002">
    <property type="protein sequence ID" value="MDE4907501.1"/>
    <property type="molecule type" value="Genomic_DNA"/>
</dbReference>
<dbReference type="GO" id="GO:0005737">
    <property type="term" value="C:cytoplasm"/>
    <property type="evidence" value="ECO:0007669"/>
    <property type="project" value="TreeGrafter"/>
</dbReference>